<evidence type="ECO:0000313" key="2">
    <source>
        <dbReference type="EMBL" id="MBS4188022.1"/>
    </source>
</evidence>
<feature type="transmembrane region" description="Helical" evidence="1">
    <location>
        <begin position="12"/>
        <end position="43"/>
    </location>
</feature>
<comment type="caution">
    <text evidence="2">The sequence shown here is derived from an EMBL/GenBank/DDBJ whole genome shotgun (WGS) entry which is preliminary data.</text>
</comment>
<dbReference type="AlphaFoldDB" id="A0A942T824"/>
<evidence type="ECO:0000256" key="1">
    <source>
        <dbReference type="SAM" id="Phobius"/>
    </source>
</evidence>
<feature type="transmembrane region" description="Helical" evidence="1">
    <location>
        <begin position="213"/>
        <end position="232"/>
    </location>
</feature>
<feature type="transmembrane region" description="Helical" evidence="1">
    <location>
        <begin position="238"/>
        <end position="266"/>
    </location>
</feature>
<protein>
    <submittedName>
        <fullName evidence="2">YybS family protein</fullName>
    </submittedName>
</protein>
<name>A0A942T824_9BACI</name>
<keyword evidence="1" id="KW-0812">Transmembrane</keyword>
<keyword evidence="1" id="KW-0472">Membrane</keyword>
<dbReference type="PANTHER" id="PTHR41324:SF1">
    <property type="entry name" value="DUF2232 DOMAIN-CONTAINING PROTEIN"/>
    <property type="match status" value="1"/>
</dbReference>
<dbReference type="InterPro" id="IPR018710">
    <property type="entry name" value="DUF2232"/>
</dbReference>
<evidence type="ECO:0000313" key="4">
    <source>
        <dbReference type="Proteomes" id="UP000677265"/>
    </source>
</evidence>
<feature type="transmembrane region" description="Helical" evidence="1">
    <location>
        <begin position="55"/>
        <end position="78"/>
    </location>
</feature>
<proteinExistence type="predicted"/>
<organism evidence="2">
    <name type="scientific">Neobacillus citreus</name>
    <dbReference type="NCBI Taxonomy" id="2833578"/>
    <lineage>
        <taxon>Bacteria</taxon>
        <taxon>Bacillati</taxon>
        <taxon>Bacillota</taxon>
        <taxon>Bacilli</taxon>
        <taxon>Bacillales</taxon>
        <taxon>Bacillaceae</taxon>
        <taxon>Neobacillus</taxon>
    </lineage>
</organism>
<reference evidence="2" key="1">
    <citation type="submission" date="2021-05" db="EMBL/GenBank/DDBJ databases">
        <title>Novel Bacillus species.</title>
        <authorList>
            <person name="Liu G."/>
        </authorList>
    </citation>
    <scope>NUCLEOTIDE SEQUENCE</scope>
    <source>
        <strain evidence="2 4">FJAT-50051</strain>
    </source>
</reference>
<evidence type="ECO:0000313" key="3">
    <source>
        <dbReference type="EMBL" id="MCH6268626.1"/>
    </source>
</evidence>
<dbReference type="PANTHER" id="PTHR41324">
    <property type="entry name" value="MEMBRANE PROTEIN-RELATED"/>
    <property type="match status" value="1"/>
</dbReference>
<sequence>MKNVRKLTEGAMLLAAFTVLFLISMYLPFVGMVSSLFLAVPFILFAAKNEGKWTIVFVVASILLSIIVGSFLSLPLALSFGTTGAVMGYLIQKKKERMTIFIASSFVFLINIIGMYAVSIVFFNMDIINEMITTMKDSIKMSTDMLKNLGQEKQTENTVKQFTRGLEMVRTLIPTLFVLTSFILTLMIQLVSYPIVKRFGVEVKKWKPFKDLILPRSLLWYLLITLFANMVLNPQEGTYLFAVLLNLTYVLQFLMIFQGYTFMFYYLDAKGISKSVAVILAVFSFIIPIFLYIIGILGIIDLGFDLRKKFKKES</sequence>
<feature type="transmembrane region" description="Helical" evidence="1">
    <location>
        <begin position="172"/>
        <end position="192"/>
    </location>
</feature>
<accession>A0A942T824</accession>
<dbReference type="EMBL" id="JAGYPE010000010">
    <property type="protein sequence ID" value="MBS4188022.1"/>
    <property type="molecule type" value="Genomic_DNA"/>
</dbReference>
<keyword evidence="1" id="KW-1133">Transmembrane helix</keyword>
<feature type="transmembrane region" description="Helical" evidence="1">
    <location>
        <begin position="99"/>
        <end position="123"/>
    </location>
</feature>
<keyword evidence="4" id="KW-1185">Reference proteome</keyword>
<gene>
    <name evidence="3" type="ORF">KHB02_024120</name>
    <name evidence="2" type="ORF">KHB02_42330</name>
</gene>
<dbReference type="EMBL" id="JAGYPE020000062">
    <property type="protein sequence ID" value="MCH6268626.1"/>
    <property type="molecule type" value="Genomic_DNA"/>
</dbReference>
<dbReference type="Proteomes" id="UP000677265">
    <property type="component" value="Unassembled WGS sequence"/>
</dbReference>
<feature type="transmembrane region" description="Helical" evidence="1">
    <location>
        <begin position="278"/>
        <end position="300"/>
    </location>
</feature>
<dbReference type="Pfam" id="PF09991">
    <property type="entry name" value="DUF2232"/>
    <property type="match status" value="1"/>
</dbReference>
<dbReference type="RefSeq" id="WP_213147848.1">
    <property type="nucleotide sequence ID" value="NZ_JAGYPE020000062.1"/>
</dbReference>